<protein>
    <submittedName>
        <fullName evidence="2">Uncharacterized protein</fullName>
    </submittedName>
</protein>
<evidence type="ECO:0000313" key="3">
    <source>
        <dbReference type="Proteomes" id="UP000663869"/>
    </source>
</evidence>
<name>A0A818Z3F7_9BILA</name>
<sequence>MLKSQRLLLEISENIQQQRISVENDSYLMFSIRDGHYGNRFDEDSLMIQLYLDDIGLTNPLGAKRDKHKMTMVYFSLEDVPDKYRSKLDFIQLVAVCESKHLKNDVKAQRFFAPIIENLNKLQLHGISIHGVHLTFSFSTVVADNLASHFVGGFQSCFNGGHFCRRCYITYSEKNLMISLSKIQTRLIIDHDDLVDKIINDPNRVPLKAVIGPSPLRELIGFHPTTSLPRDLMHDLIEGICSMIIISLLKQASALRIITYIRMQERMEQFQYGKFDSSNQPPPLLVKHLQNNHMVATAAQKLCFFKRFPIIFNDVVYLLPSFIVYKVLREILDLILSYPFRKKWLHVLGELCDTFHETMLSHFPDKITPKAHFIREYKYIINDFGPAVKQWCFRYEANHSYFKKITARTNNFKNIPKMLVTRYHLKQCLTFGHLSQLQSSQYSVGMKKVQSTCFNLPMKDILLKHFDHIDFDKDLYQSNTLIYDNVEYRRCGVNIIDLKPSHAQPIFAQIIMILKKNEKWWLLVDILDTICYDEKLFAWQIQSTARYSLIDPNALVYYHKELDIYMVKNLSFASFTSQHDVDGPMLKMLNNVERISQLIPKLKQQLRFLEEREKLLRGIENGSISCDSSLSNTSTIPKTPIITVPNAQTSPTVSVNSQSLSSIYLSNTKISSTMSMNNLTTDQIITATDIPSSFPDIYEVPILPNALLKDIEAGNLKSFGPHYQGRQILIDAVVHDLVENYNLLYLSKTQYNTVGSAIVRCLRLPSTPENLAIWKDALQTKLKRTRVDHPNSSLVQVFRSKYSNLGSGRPVKQKIGTVVERDRNKQMVIMPYSEELSDEIQSKVVQLQNFSQFDVSTQLRLWKETFIFRRQVVRDQSTSDIMKNFLACSNAFLLFEEVKMLTNIDFSKEVRQQVPILLDKLVETPAFIAEQNHSILYCVLHGCKQFISNSIRVLIKEKNIDIHREHLQLPSISSYSVSNDTTTLTNESQSQSQIVTNLLDHSIGKQNSFIVNQITTPTTSTDSSHLSVGVAFDTNECNGNNENVSPSDCNSQLQTRKKRKRKQNLNEEEQDDTSMKNAPQENVEYSLSRLPLASMTNSTVAIRQTKRKRRT</sequence>
<feature type="compositionally biased region" description="Polar residues" evidence="1">
    <location>
        <begin position="1075"/>
        <end position="1085"/>
    </location>
</feature>
<proteinExistence type="predicted"/>
<evidence type="ECO:0000313" key="2">
    <source>
        <dbReference type="EMBL" id="CAF3761435.1"/>
    </source>
</evidence>
<feature type="compositionally biased region" description="Polar residues" evidence="1">
    <location>
        <begin position="1039"/>
        <end position="1054"/>
    </location>
</feature>
<dbReference type="Proteomes" id="UP000663869">
    <property type="component" value="Unassembled WGS sequence"/>
</dbReference>
<organism evidence="2 3">
    <name type="scientific">Rotaria socialis</name>
    <dbReference type="NCBI Taxonomy" id="392032"/>
    <lineage>
        <taxon>Eukaryota</taxon>
        <taxon>Metazoa</taxon>
        <taxon>Spiralia</taxon>
        <taxon>Gnathifera</taxon>
        <taxon>Rotifera</taxon>
        <taxon>Eurotatoria</taxon>
        <taxon>Bdelloidea</taxon>
        <taxon>Philodinida</taxon>
        <taxon>Philodinidae</taxon>
        <taxon>Rotaria</taxon>
    </lineage>
</organism>
<dbReference type="EMBL" id="CAJNYU010004514">
    <property type="protein sequence ID" value="CAF3761435.1"/>
    <property type="molecule type" value="Genomic_DNA"/>
</dbReference>
<comment type="caution">
    <text evidence="2">The sequence shown here is derived from an EMBL/GenBank/DDBJ whole genome shotgun (WGS) entry which is preliminary data.</text>
</comment>
<feature type="region of interest" description="Disordered" evidence="1">
    <location>
        <begin position="1039"/>
        <end position="1090"/>
    </location>
</feature>
<gene>
    <name evidence="2" type="ORF">FME351_LOCUS31414</name>
</gene>
<evidence type="ECO:0000256" key="1">
    <source>
        <dbReference type="SAM" id="MobiDB-lite"/>
    </source>
</evidence>
<dbReference type="AlphaFoldDB" id="A0A818Z3F7"/>
<reference evidence="2" key="1">
    <citation type="submission" date="2021-02" db="EMBL/GenBank/DDBJ databases">
        <authorList>
            <person name="Nowell W R."/>
        </authorList>
    </citation>
    <scope>NUCLEOTIDE SEQUENCE</scope>
</reference>
<accession>A0A818Z3F7</accession>